<keyword evidence="1" id="KW-0862">Zinc</keyword>
<feature type="domain" description="C2H2-type" evidence="2">
    <location>
        <begin position="258"/>
        <end position="288"/>
    </location>
</feature>
<gene>
    <name evidence="3" type="ORF">FDENT_2524</name>
</gene>
<name>A0A8H5XG33_9HYPO</name>
<keyword evidence="1" id="KW-0863">Zinc-finger</keyword>
<dbReference type="SMART" id="SM00355">
    <property type="entry name" value="ZnF_C2H2"/>
    <property type="match status" value="2"/>
</dbReference>
<evidence type="ECO:0000313" key="3">
    <source>
        <dbReference type="EMBL" id="KAF5692884.1"/>
    </source>
</evidence>
<protein>
    <submittedName>
        <fullName evidence="3">Zinc finger odd-paired-like (Opl)</fullName>
    </submittedName>
</protein>
<sequence length="352" mass="39910">MFRLASYLYLTFLRAGDPARSISASLRTAPVYQALSFLFVPDHIMQLQYDTLPQSAAQGLFGMEQLSVPRSYELNFRDGKDLDDWSTVPYNANFVLEYEYPNVPSFTEDLAGAPYFTPQPPKQFGVGFGYSPVEGREYLPVQPAMDDGHLFETDMGLNNGYIFNDSYQSIEAPLASPVSVGSSIENSPWDSVEPVQHEAIWDLSTLHPDSCSISDVESFDWSGASSPKAHFQGDKSMQEKLEESAALLRMSLADSFRFPCGEKTCTKSFKRKEHAKRHYLTKHKPNRFRLQCEFCGKDTFTRRDNLNAHRRLHARNPPKQSSGVHFVPAALEALQRRRKPAPYNHRLLRLAP</sequence>
<dbReference type="Gene3D" id="3.30.160.60">
    <property type="entry name" value="Classic Zinc Finger"/>
    <property type="match status" value="1"/>
</dbReference>
<evidence type="ECO:0000259" key="2">
    <source>
        <dbReference type="PROSITE" id="PS50157"/>
    </source>
</evidence>
<keyword evidence="4" id="KW-1185">Reference proteome</keyword>
<comment type="caution">
    <text evidence="3">The sequence shown here is derived from an EMBL/GenBank/DDBJ whole genome shotgun (WGS) entry which is preliminary data.</text>
</comment>
<dbReference type="InterPro" id="IPR013087">
    <property type="entry name" value="Znf_C2H2_type"/>
</dbReference>
<dbReference type="GO" id="GO:0008270">
    <property type="term" value="F:zinc ion binding"/>
    <property type="evidence" value="ECO:0007669"/>
    <property type="project" value="UniProtKB-KW"/>
</dbReference>
<proteinExistence type="predicted"/>
<organism evidence="3 4">
    <name type="scientific">Fusarium denticulatum</name>
    <dbReference type="NCBI Taxonomy" id="48507"/>
    <lineage>
        <taxon>Eukaryota</taxon>
        <taxon>Fungi</taxon>
        <taxon>Dikarya</taxon>
        <taxon>Ascomycota</taxon>
        <taxon>Pezizomycotina</taxon>
        <taxon>Sordariomycetes</taxon>
        <taxon>Hypocreomycetidae</taxon>
        <taxon>Hypocreales</taxon>
        <taxon>Nectriaceae</taxon>
        <taxon>Fusarium</taxon>
        <taxon>Fusarium fujikuroi species complex</taxon>
    </lineage>
</organism>
<evidence type="ECO:0000256" key="1">
    <source>
        <dbReference type="PROSITE-ProRule" id="PRU00042"/>
    </source>
</evidence>
<keyword evidence="1" id="KW-0479">Metal-binding</keyword>
<dbReference type="EMBL" id="JAAOAK010000056">
    <property type="protein sequence ID" value="KAF5692884.1"/>
    <property type="molecule type" value="Genomic_DNA"/>
</dbReference>
<dbReference type="Proteomes" id="UP000562682">
    <property type="component" value="Unassembled WGS sequence"/>
</dbReference>
<dbReference type="PROSITE" id="PS00028">
    <property type="entry name" value="ZINC_FINGER_C2H2_1"/>
    <property type="match status" value="1"/>
</dbReference>
<accession>A0A8H5XG33</accession>
<dbReference type="PROSITE" id="PS50157">
    <property type="entry name" value="ZINC_FINGER_C2H2_2"/>
    <property type="match status" value="2"/>
</dbReference>
<feature type="domain" description="C2H2-type" evidence="2">
    <location>
        <begin position="290"/>
        <end position="318"/>
    </location>
</feature>
<evidence type="ECO:0000313" key="4">
    <source>
        <dbReference type="Proteomes" id="UP000562682"/>
    </source>
</evidence>
<reference evidence="3 4" key="1">
    <citation type="submission" date="2020-05" db="EMBL/GenBank/DDBJ databases">
        <title>Identification and distribution of gene clusters putatively required for synthesis of sphingolipid metabolism inhibitors in phylogenetically diverse species of the filamentous fungus Fusarium.</title>
        <authorList>
            <person name="Kim H.-S."/>
            <person name="Busman M."/>
            <person name="Brown D.W."/>
            <person name="Divon H."/>
            <person name="Uhlig S."/>
            <person name="Proctor R.H."/>
        </authorList>
    </citation>
    <scope>NUCLEOTIDE SEQUENCE [LARGE SCALE GENOMIC DNA]</scope>
    <source>
        <strain evidence="3 4">NRRL 25311</strain>
    </source>
</reference>
<dbReference type="AlphaFoldDB" id="A0A8H5XG33"/>